<dbReference type="InterPro" id="IPR052596">
    <property type="entry name" value="AMBRA1_autophagy"/>
</dbReference>
<feature type="region of interest" description="Disordered" evidence="1">
    <location>
        <begin position="274"/>
        <end position="311"/>
    </location>
</feature>
<dbReference type="Proteomes" id="UP001148838">
    <property type="component" value="Unassembled WGS sequence"/>
</dbReference>
<sequence length="547" mass="61497">MVFGEVRPRIRHRLPAIHLMVGENLGKNPTRSVCAAAARLGTDRPVACSASVHTWKIDISTIDIEQWKNRLPPILAECELRDIYNVDETGPSLTKVNIFKKEECKGEKLAKDRISLLFYCNAAGEKESPIMIGKRELEHQWVHRLRSPVALDASATAGQRRGRGRDPLDEEDARDAQRLGHAYATYRRLLRYHHLGESDPMDYLVNRGESGRRLGPRMMNYYSRHGHGAHRREEPHIAVRVQNTPPPPPPQPPAQDTFTVPLVRVNDVLIPDTSLLSQPQPLQRPQSPPPHPRNPFISQQQPQSPIRYLSSSVPDTWRTGWRPRFLHPRYMAPNPFSDDQEEPFIGPALENINFIRDSFIITDAPMSPNHRIQAWDFSKLSIPDISNAEKNVIVAECKIHNDASVDVSSDGRLLVTLLPTGRLSSTAMLGVYSLEWESLGQCLYTTSFEQNAVSVSLSPASRHLLVGLASRRVALLPTDRHTMAQIFRLEGGVPGRAIGARGRLCHIRDIEQDREQGYMSLNCIRWAPGPGQGLVYGTNTGKLKVLR</sequence>
<dbReference type="SUPFAM" id="SSF50978">
    <property type="entry name" value="WD40 repeat-like"/>
    <property type="match status" value="1"/>
</dbReference>
<evidence type="ECO:0000256" key="1">
    <source>
        <dbReference type="SAM" id="MobiDB-lite"/>
    </source>
</evidence>
<gene>
    <name evidence="2" type="ORF">ANN_18913</name>
</gene>
<proteinExistence type="predicted"/>
<dbReference type="PANTHER" id="PTHR22874">
    <property type="entry name" value="ACTIVATING MOLECULE IN BECN1-REGULATED AUTOPHAGY PROTEIN 1"/>
    <property type="match status" value="1"/>
</dbReference>
<name>A0ABQ8SRL1_PERAM</name>
<dbReference type="PANTHER" id="PTHR22874:SF1">
    <property type="entry name" value="ACTIVATING MOLECULE IN BECN1-REGULATED AUTOPHAGY PROTEIN 1"/>
    <property type="match status" value="1"/>
</dbReference>
<evidence type="ECO:0000313" key="3">
    <source>
        <dbReference type="Proteomes" id="UP001148838"/>
    </source>
</evidence>
<feature type="region of interest" description="Disordered" evidence="1">
    <location>
        <begin position="153"/>
        <end position="176"/>
    </location>
</feature>
<dbReference type="InterPro" id="IPR036322">
    <property type="entry name" value="WD40_repeat_dom_sf"/>
</dbReference>
<reference evidence="2 3" key="1">
    <citation type="journal article" date="2022" name="Allergy">
        <title>Genome assembly and annotation of Periplaneta americana reveal a comprehensive cockroach allergen profile.</title>
        <authorList>
            <person name="Wang L."/>
            <person name="Xiong Q."/>
            <person name="Saelim N."/>
            <person name="Wang L."/>
            <person name="Nong W."/>
            <person name="Wan A.T."/>
            <person name="Shi M."/>
            <person name="Liu X."/>
            <person name="Cao Q."/>
            <person name="Hui J.H.L."/>
            <person name="Sookrung N."/>
            <person name="Leung T.F."/>
            <person name="Tungtrongchitr A."/>
            <person name="Tsui S.K.W."/>
        </authorList>
    </citation>
    <scope>NUCLEOTIDE SEQUENCE [LARGE SCALE GENOMIC DNA]</scope>
    <source>
        <strain evidence="2">PWHHKU_190912</strain>
    </source>
</reference>
<accession>A0ABQ8SRL1</accession>
<keyword evidence="3" id="KW-1185">Reference proteome</keyword>
<comment type="caution">
    <text evidence="2">The sequence shown here is derived from an EMBL/GenBank/DDBJ whole genome shotgun (WGS) entry which is preliminary data.</text>
</comment>
<feature type="compositionally biased region" description="Low complexity" evidence="1">
    <location>
        <begin position="297"/>
        <end position="306"/>
    </location>
</feature>
<evidence type="ECO:0000313" key="2">
    <source>
        <dbReference type="EMBL" id="KAJ4436282.1"/>
    </source>
</evidence>
<protein>
    <submittedName>
        <fullName evidence="2">Uncharacterized protein</fullName>
    </submittedName>
</protein>
<organism evidence="2 3">
    <name type="scientific">Periplaneta americana</name>
    <name type="common">American cockroach</name>
    <name type="synonym">Blatta americana</name>
    <dbReference type="NCBI Taxonomy" id="6978"/>
    <lineage>
        <taxon>Eukaryota</taxon>
        <taxon>Metazoa</taxon>
        <taxon>Ecdysozoa</taxon>
        <taxon>Arthropoda</taxon>
        <taxon>Hexapoda</taxon>
        <taxon>Insecta</taxon>
        <taxon>Pterygota</taxon>
        <taxon>Neoptera</taxon>
        <taxon>Polyneoptera</taxon>
        <taxon>Dictyoptera</taxon>
        <taxon>Blattodea</taxon>
        <taxon>Blattoidea</taxon>
        <taxon>Blattidae</taxon>
        <taxon>Blattinae</taxon>
        <taxon>Periplaneta</taxon>
    </lineage>
</organism>
<feature type="compositionally biased region" description="Low complexity" evidence="1">
    <location>
        <begin position="274"/>
        <end position="285"/>
    </location>
</feature>
<dbReference type="EMBL" id="JAJSOF020000023">
    <property type="protein sequence ID" value="KAJ4436282.1"/>
    <property type="molecule type" value="Genomic_DNA"/>
</dbReference>